<evidence type="ECO:0000313" key="2">
    <source>
        <dbReference type="Proteomes" id="UP000092634"/>
    </source>
</evidence>
<gene>
    <name evidence="1" type="ORF">BA896_018015</name>
</gene>
<organism evidence="1 2">
    <name type="scientific">Janthinobacterium lividum</name>
    <dbReference type="NCBI Taxonomy" id="29581"/>
    <lineage>
        <taxon>Bacteria</taxon>
        <taxon>Pseudomonadati</taxon>
        <taxon>Pseudomonadota</taxon>
        <taxon>Betaproteobacteria</taxon>
        <taxon>Burkholderiales</taxon>
        <taxon>Oxalobacteraceae</taxon>
        <taxon>Janthinobacterium</taxon>
    </lineage>
</organism>
<dbReference type="Proteomes" id="UP000092634">
    <property type="component" value="Unassembled WGS sequence"/>
</dbReference>
<accession>A0A1E8PKY0</accession>
<comment type="caution">
    <text evidence="1">The sequence shown here is derived from an EMBL/GenBank/DDBJ whole genome shotgun (WGS) entry which is preliminary data.</text>
</comment>
<dbReference type="EMBL" id="MAQB02000009">
    <property type="protein sequence ID" value="OFJ46968.1"/>
    <property type="molecule type" value="Genomic_DNA"/>
</dbReference>
<dbReference type="AlphaFoldDB" id="A0A1E8PKY0"/>
<name>A0A1E8PKY0_9BURK</name>
<proteinExistence type="predicted"/>
<reference evidence="1 2" key="1">
    <citation type="submission" date="2016-10" db="EMBL/GenBank/DDBJ databases">
        <title>Updated version of Genome Assembly of Janthinobacterium lividum ERGS5:01.</title>
        <authorList>
            <person name="Kumar R."/>
            <person name="Acharya V."/>
            <person name="Singh D."/>
        </authorList>
    </citation>
    <scope>NUCLEOTIDE SEQUENCE [LARGE SCALE GENOMIC DNA]</scope>
    <source>
        <strain evidence="1 2">ERGS5:01</strain>
    </source>
</reference>
<evidence type="ECO:0000313" key="1">
    <source>
        <dbReference type="EMBL" id="OFJ46968.1"/>
    </source>
</evidence>
<protein>
    <submittedName>
        <fullName evidence="1">Uncharacterized protein</fullName>
    </submittedName>
</protein>
<sequence>MLGKKFLMSEYRSTPAIAAARLFDGLAMAREHTGGHANASQRRDFCAAGGGPTATATNGCTITAGTGPARQDDALADHGQAETTPAARRHDAVRRLPFCITEVVRISLGSLFILGSATGLRCFSATAQQLKKNSKSKTSLLIKAL</sequence>